<gene>
    <name evidence="1" type="ORF">EVA_04309</name>
</gene>
<name>J9GJY2_9ZZZZ</name>
<accession>J9GJY2</accession>
<proteinExistence type="predicted"/>
<sequence>MSCPQQHFRREGMCQPNFSLFPSRLPNHGLLHNSAPVLQSYF</sequence>
<comment type="caution">
    <text evidence="1">The sequence shown here is derived from an EMBL/GenBank/DDBJ whole genome shotgun (WGS) entry which is preliminary data.</text>
</comment>
<evidence type="ECO:0000313" key="1">
    <source>
        <dbReference type="EMBL" id="EJX07584.1"/>
    </source>
</evidence>
<organism evidence="1">
    <name type="scientific">gut metagenome</name>
    <dbReference type="NCBI Taxonomy" id="749906"/>
    <lineage>
        <taxon>unclassified sequences</taxon>
        <taxon>metagenomes</taxon>
        <taxon>organismal metagenomes</taxon>
    </lineage>
</organism>
<dbReference type="AlphaFoldDB" id="J9GJY2"/>
<dbReference type="EMBL" id="AMCI01000849">
    <property type="protein sequence ID" value="EJX07584.1"/>
    <property type="molecule type" value="Genomic_DNA"/>
</dbReference>
<protein>
    <submittedName>
        <fullName evidence="1">Uncharacterized protein</fullName>
    </submittedName>
</protein>
<reference evidence="1" key="1">
    <citation type="journal article" date="2012" name="PLoS ONE">
        <title>Gene sets for utilization of primary and secondary nutrition supplies in the distal gut of endangered iberian lynx.</title>
        <authorList>
            <person name="Alcaide M."/>
            <person name="Messina E."/>
            <person name="Richter M."/>
            <person name="Bargiela R."/>
            <person name="Peplies J."/>
            <person name="Huws S.A."/>
            <person name="Newbold C.J."/>
            <person name="Golyshin P.N."/>
            <person name="Simon M.A."/>
            <person name="Lopez G."/>
            <person name="Yakimov M.M."/>
            <person name="Ferrer M."/>
        </authorList>
    </citation>
    <scope>NUCLEOTIDE SEQUENCE</scope>
</reference>